<dbReference type="GO" id="GO:0003735">
    <property type="term" value="F:structural constituent of ribosome"/>
    <property type="evidence" value="ECO:0007669"/>
    <property type="project" value="InterPro"/>
</dbReference>
<protein>
    <submittedName>
        <fullName evidence="1">Uncharacterized protein</fullName>
    </submittedName>
</protein>
<dbReference type="EMBL" id="JACGWM010000009">
    <property type="protein sequence ID" value="KAL0352463.1"/>
    <property type="molecule type" value="Genomic_DNA"/>
</dbReference>
<dbReference type="GO" id="GO:0022625">
    <property type="term" value="C:cytosolic large ribosomal subunit"/>
    <property type="evidence" value="ECO:0007669"/>
    <property type="project" value="TreeGrafter"/>
</dbReference>
<organism evidence="1">
    <name type="scientific">Sesamum calycinum</name>
    <dbReference type="NCBI Taxonomy" id="2727403"/>
    <lineage>
        <taxon>Eukaryota</taxon>
        <taxon>Viridiplantae</taxon>
        <taxon>Streptophyta</taxon>
        <taxon>Embryophyta</taxon>
        <taxon>Tracheophyta</taxon>
        <taxon>Spermatophyta</taxon>
        <taxon>Magnoliopsida</taxon>
        <taxon>eudicotyledons</taxon>
        <taxon>Gunneridae</taxon>
        <taxon>Pentapetalae</taxon>
        <taxon>asterids</taxon>
        <taxon>lamiids</taxon>
        <taxon>Lamiales</taxon>
        <taxon>Pedaliaceae</taxon>
        <taxon>Sesamum</taxon>
    </lineage>
</organism>
<dbReference type="GO" id="GO:0008097">
    <property type="term" value="F:5S rRNA binding"/>
    <property type="evidence" value="ECO:0007669"/>
    <property type="project" value="TreeGrafter"/>
</dbReference>
<name>A0AAW2PBZ8_9LAMI</name>
<reference evidence="1" key="2">
    <citation type="journal article" date="2024" name="Plant">
        <title>Genomic evolution and insights into agronomic trait innovations of Sesamum species.</title>
        <authorList>
            <person name="Miao H."/>
            <person name="Wang L."/>
            <person name="Qu L."/>
            <person name="Liu H."/>
            <person name="Sun Y."/>
            <person name="Le M."/>
            <person name="Wang Q."/>
            <person name="Wei S."/>
            <person name="Zheng Y."/>
            <person name="Lin W."/>
            <person name="Duan Y."/>
            <person name="Cao H."/>
            <person name="Xiong S."/>
            <person name="Wang X."/>
            <person name="Wei L."/>
            <person name="Li C."/>
            <person name="Ma Q."/>
            <person name="Ju M."/>
            <person name="Zhao R."/>
            <person name="Li G."/>
            <person name="Mu C."/>
            <person name="Tian Q."/>
            <person name="Mei H."/>
            <person name="Zhang T."/>
            <person name="Gao T."/>
            <person name="Zhang H."/>
        </authorList>
    </citation>
    <scope>NUCLEOTIDE SEQUENCE</scope>
    <source>
        <strain evidence="1">KEN8</strain>
    </source>
</reference>
<sequence>MAYTIPFVVFCTSFQRDPNDPTSVVASSSVSPKLLLTTEQKQIQAILKYIQLLFFCSITFPLKSRPGRVLPPYLRRERDGTQLGKVLNLVFVWAEDGTQLKVELPIVYKGEDVCPCIKKGQKLSYSILKENFHFSADSNSIHRMKFLKLVKFDINGWEWVPDIIWNRALLKKKGMELRMEIVFSCGIEMDSESESATESETEIEMN</sequence>
<dbReference type="InterPro" id="IPR020930">
    <property type="entry name" value="Ribosomal_uL5_bac-type"/>
</dbReference>
<dbReference type="PANTHER" id="PTHR33284">
    <property type="entry name" value="RIBOSOMAL PROTEIN L25/GLN-TRNA SYNTHETASE, ANTI-CODON-BINDING DOMAIN-CONTAINING PROTEIN"/>
    <property type="match status" value="1"/>
</dbReference>
<reference evidence="1" key="1">
    <citation type="submission" date="2020-06" db="EMBL/GenBank/DDBJ databases">
        <authorList>
            <person name="Li T."/>
            <person name="Hu X."/>
            <person name="Zhang T."/>
            <person name="Song X."/>
            <person name="Zhang H."/>
            <person name="Dai N."/>
            <person name="Sheng W."/>
            <person name="Hou X."/>
            <person name="Wei L."/>
        </authorList>
    </citation>
    <scope>NUCLEOTIDE SEQUENCE</scope>
    <source>
        <strain evidence="1">KEN8</strain>
        <tissue evidence="1">Leaf</tissue>
    </source>
</reference>
<dbReference type="PANTHER" id="PTHR33284:SF2">
    <property type="entry name" value="RIBOSOMAL PROTEIN L25_GLN-TRNA SYNTHETASE, ANTI-CODON-BINDING DOMAIN-CONTAINING PROTEIN"/>
    <property type="match status" value="1"/>
</dbReference>
<evidence type="ECO:0000313" key="1">
    <source>
        <dbReference type="EMBL" id="KAL0352463.1"/>
    </source>
</evidence>
<accession>A0AAW2PBZ8</accession>
<gene>
    <name evidence="1" type="ORF">Scaly_1635000</name>
</gene>
<dbReference type="AlphaFoldDB" id="A0AAW2PBZ8"/>
<dbReference type="GO" id="GO:0006412">
    <property type="term" value="P:translation"/>
    <property type="evidence" value="ECO:0007669"/>
    <property type="project" value="InterPro"/>
</dbReference>
<comment type="caution">
    <text evidence="1">The sequence shown here is derived from an EMBL/GenBank/DDBJ whole genome shotgun (WGS) entry which is preliminary data.</text>
</comment>
<proteinExistence type="predicted"/>